<sequence>MYKYLILIISLLFLSGCNIVDDDTHDKYNKTPKANIVIDTENITSVGPAEQLTIHVLEDGSPVDNADITLSMWAAKEAEVWHEEYEVSFLSNREYTAEINIPRDGLYLIKAHVSSDNIDAVPTKYFTVGELDMFEEVFLQEFSNDDSIEINSHH</sequence>
<dbReference type="EMBL" id="QUMW01000010">
    <property type="protein sequence ID" value="REG24815.1"/>
    <property type="molecule type" value="Genomic_DNA"/>
</dbReference>
<keyword evidence="3" id="KW-1185">Reference proteome</keyword>
<feature type="chain" id="PRO_5039192105" evidence="1">
    <location>
        <begin position="21"/>
        <end position="154"/>
    </location>
</feature>
<evidence type="ECO:0000313" key="3">
    <source>
        <dbReference type="Proteomes" id="UP000257076"/>
    </source>
</evidence>
<evidence type="ECO:0000256" key="1">
    <source>
        <dbReference type="SAM" id="SignalP"/>
    </source>
</evidence>
<accession>A0A3E0AYQ9</accession>
<keyword evidence="1" id="KW-0732">Signal</keyword>
<dbReference type="RefSeq" id="WP_115884945.1">
    <property type="nucleotide sequence ID" value="NZ_CBCSHX010000002.1"/>
</dbReference>
<proteinExistence type="predicted"/>
<evidence type="ECO:0000313" key="2">
    <source>
        <dbReference type="EMBL" id="REG24815.1"/>
    </source>
</evidence>
<dbReference type="Proteomes" id="UP000257076">
    <property type="component" value="Unassembled WGS sequence"/>
</dbReference>
<dbReference type="AlphaFoldDB" id="A0A3E0AYQ9"/>
<protein>
    <submittedName>
        <fullName evidence="2">YtkA-like protein</fullName>
    </submittedName>
</protein>
<dbReference type="OrthoDB" id="2679563at2"/>
<name>A0A3E0AYQ9_9STAP</name>
<comment type="caution">
    <text evidence="2">The sequence shown here is derived from an EMBL/GenBank/DDBJ whole genome shotgun (WGS) entry which is preliminary data.</text>
</comment>
<gene>
    <name evidence="2" type="ORF">DFR63_1125</name>
</gene>
<organism evidence="2 3">
    <name type="scientific">Jeotgalicoccus halotolerans</name>
    <dbReference type="NCBI Taxonomy" id="157227"/>
    <lineage>
        <taxon>Bacteria</taxon>
        <taxon>Bacillati</taxon>
        <taxon>Bacillota</taxon>
        <taxon>Bacilli</taxon>
        <taxon>Bacillales</taxon>
        <taxon>Staphylococcaceae</taxon>
        <taxon>Jeotgalicoccus</taxon>
    </lineage>
</organism>
<feature type="signal peptide" evidence="1">
    <location>
        <begin position="1"/>
        <end position="20"/>
    </location>
</feature>
<reference evidence="2 3" key="1">
    <citation type="submission" date="2018-08" db="EMBL/GenBank/DDBJ databases">
        <title>Genomic Encyclopedia of Type Strains, Phase IV (KMG-IV): sequencing the most valuable type-strain genomes for metagenomic binning, comparative biology and taxonomic classification.</title>
        <authorList>
            <person name="Goeker M."/>
        </authorList>
    </citation>
    <scope>NUCLEOTIDE SEQUENCE [LARGE SCALE GENOMIC DNA]</scope>
    <source>
        <strain evidence="2 3">DSM 17274</strain>
    </source>
</reference>
<dbReference type="PROSITE" id="PS51257">
    <property type="entry name" value="PROKAR_LIPOPROTEIN"/>
    <property type="match status" value="1"/>
</dbReference>